<keyword evidence="2" id="KW-1185">Reference proteome</keyword>
<evidence type="ECO:0000313" key="1">
    <source>
        <dbReference type="EMBL" id="OJJ55489.1"/>
    </source>
</evidence>
<dbReference type="STRING" id="1036612.A0A1L9T7T0"/>
<dbReference type="OrthoDB" id="4364812at2759"/>
<dbReference type="RefSeq" id="XP_040699295.1">
    <property type="nucleotide sequence ID" value="XM_040847677.1"/>
</dbReference>
<dbReference type="GeneID" id="63763750"/>
<dbReference type="Proteomes" id="UP000184356">
    <property type="component" value="Unassembled WGS sequence"/>
</dbReference>
<dbReference type="VEuPathDB" id="FungiDB:ASPSYDRAFT_48699"/>
<gene>
    <name evidence="1" type="ORF">ASPSYDRAFT_48699</name>
</gene>
<dbReference type="EMBL" id="KV878592">
    <property type="protein sequence ID" value="OJJ55489.1"/>
    <property type="molecule type" value="Genomic_DNA"/>
</dbReference>
<protein>
    <submittedName>
        <fullName evidence="1">Uncharacterized protein</fullName>
    </submittedName>
</protein>
<organism evidence="1 2">
    <name type="scientific">Aspergillus sydowii CBS 593.65</name>
    <dbReference type="NCBI Taxonomy" id="1036612"/>
    <lineage>
        <taxon>Eukaryota</taxon>
        <taxon>Fungi</taxon>
        <taxon>Dikarya</taxon>
        <taxon>Ascomycota</taxon>
        <taxon>Pezizomycotina</taxon>
        <taxon>Eurotiomycetes</taxon>
        <taxon>Eurotiomycetidae</taxon>
        <taxon>Eurotiales</taxon>
        <taxon>Aspergillaceae</taxon>
        <taxon>Aspergillus</taxon>
        <taxon>Aspergillus subgen. Nidulantes</taxon>
    </lineage>
</organism>
<dbReference type="AlphaFoldDB" id="A0A1L9T7T0"/>
<proteinExistence type="predicted"/>
<sequence>MAMREYRDPISPELTARILAHNQTAQERNGTKDFCSCDKARIWLRTCYDPKLEEHYETTRSDSYSPRDFEGPDTVFKNEVLYSISDWREFLLRVPSLTDVIGGLFCEGDNGIQRFKYCSGLRELYEDQDDISGESVPVFPVSERVQVVICLLDREAIVGGYIKIIWLDEHGHCICDN</sequence>
<name>A0A1L9T7T0_9EURO</name>
<accession>A0A1L9T7T0</accession>
<evidence type="ECO:0000313" key="2">
    <source>
        <dbReference type="Proteomes" id="UP000184356"/>
    </source>
</evidence>
<reference evidence="2" key="1">
    <citation type="journal article" date="2017" name="Genome Biol.">
        <title>Comparative genomics reveals high biological diversity and specific adaptations in the industrially and medically important fungal genus Aspergillus.</title>
        <authorList>
            <person name="de Vries R.P."/>
            <person name="Riley R."/>
            <person name="Wiebenga A."/>
            <person name="Aguilar-Osorio G."/>
            <person name="Amillis S."/>
            <person name="Uchima C.A."/>
            <person name="Anderluh G."/>
            <person name="Asadollahi M."/>
            <person name="Askin M."/>
            <person name="Barry K."/>
            <person name="Battaglia E."/>
            <person name="Bayram O."/>
            <person name="Benocci T."/>
            <person name="Braus-Stromeyer S.A."/>
            <person name="Caldana C."/>
            <person name="Canovas D."/>
            <person name="Cerqueira G.C."/>
            <person name="Chen F."/>
            <person name="Chen W."/>
            <person name="Choi C."/>
            <person name="Clum A."/>
            <person name="Dos Santos R.A."/>
            <person name="Damasio A.R."/>
            <person name="Diallinas G."/>
            <person name="Emri T."/>
            <person name="Fekete E."/>
            <person name="Flipphi M."/>
            <person name="Freyberg S."/>
            <person name="Gallo A."/>
            <person name="Gournas C."/>
            <person name="Habgood R."/>
            <person name="Hainaut M."/>
            <person name="Harispe M.L."/>
            <person name="Henrissat B."/>
            <person name="Hilden K.S."/>
            <person name="Hope R."/>
            <person name="Hossain A."/>
            <person name="Karabika E."/>
            <person name="Karaffa L."/>
            <person name="Karanyi Z."/>
            <person name="Krasevec N."/>
            <person name="Kuo A."/>
            <person name="Kusch H."/>
            <person name="LaButti K."/>
            <person name="Lagendijk E.L."/>
            <person name="Lapidus A."/>
            <person name="Levasseur A."/>
            <person name="Lindquist E."/>
            <person name="Lipzen A."/>
            <person name="Logrieco A.F."/>
            <person name="MacCabe A."/>
            <person name="Maekelae M.R."/>
            <person name="Malavazi I."/>
            <person name="Melin P."/>
            <person name="Meyer V."/>
            <person name="Mielnichuk N."/>
            <person name="Miskei M."/>
            <person name="Molnar A.P."/>
            <person name="Mule G."/>
            <person name="Ngan C.Y."/>
            <person name="Orejas M."/>
            <person name="Orosz E."/>
            <person name="Ouedraogo J.P."/>
            <person name="Overkamp K.M."/>
            <person name="Park H.-S."/>
            <person name="Perrone G."/>
            <person name="Piumi F."/>
            <person name="Punt P.J."/>
            <person name="Ram A.F."/>
            <person name="Ramon A."/>
            <person name="Rauscher S."/>
            <person name="Record E."/>
            <person name="Riano-Pachon D.M."/>
            <person name="Robert V."/>
            <person name="Roehrig J."/>
            <person name="Ruller R."/>
            <person name="Salamov A."/>
            <person name="Salih N.S."/>
            <person name="Samson R.A."/>
            <person name="Sandor E."/>
            <person name="Sanguinetti M."/>
            <person name="Schuetze T."/>
            <person name="Sepcic K."/>
            <person name="Shelest E."/>
            <person name="Sherlock G."/>
            <person name="Sophianopoulou V."/>
            <person name="Squina F.M."/>
            <person name="Sun H."/>
            <person name="Susca A."/>
            <person name="Todd R.B."/>
            <person name="Tsang A."/>
            <person name="Unkles S.E."/>
            <person name="van de Wiele N."/>
            <person name="van Rossen-Uffink D."/>
            <person name="Oliveira J.V."/>
            <person name="Vesth T.C."/>
            <person name="Visser J."/>
            <person name="Yu J.-H."/>
            <person name="Zhou M."/>
            <person name="Andersen M.R."/>
            <person name="Archer D.B."/>
            <person name="Baker S.E."/>
            <person name="Benoit I."/>
            <person name="Brakhage A.A."/>
            <person name="Braus G.H."/>
            <person name="Fischer R."/>
            <person name="Frisvad J.C."/>
            <person name="Goldman G.H."/>
            <person name="Houbraken J."/>
            <person name="Oakley B."/>
            <person name="Pocsi I."/>
            <person name="Scazzocchio C."/>
            <person name="Seiboth B."/>
            <person name="vanKuyk P.A."/>
            <person name="Wortman J."/>
            <person name="Dyer P.S."/>
            <person name="Grigoriev I.V."/>
        </authorList>
    </citation>
    <scope>NUCLEOTIDE SEQUENCE [LARGE SCALE GENOMIC DNA]</scope>
    <source>
        <strain evidence="2">CBS 593.65</strain>
    </source>
</reference>